<name>A0A8S9UUR1_PHYIN</name>
<sequence length="129" mass="14610">MRLASLLREPATTDKQLFRLAKAVGIRNVAISWLQNYDPNHKGPQVINLGSPRMGGTHWVAVYRDHYFDPLGMPPPSVKDLDEKQWTTIDVQKSSYGHCGQYCIYFLWHAIRMTSTDSIATSTRTTSPS</sequence>
<organism evidence="1 2">
    <name type="scientific">Phytophthora infestans</name>
    <name type="common">Potato late blight agent</name>
    <name type="synonym">Botrytis infestans</name>
    <dbReference type="NCBI Taxonomy" id="4787"/>
    <lineage>
        <taxon>Eukaryota</taxon>
        <taxon>Sar</taxon>
        <taxon>Stramenopiles</taxon>
        <taxon>Oomycota</taxon>
        <taxon>Peronosporomycetes</taxon>
        <taxon>Peronosporales</taxon>
        <taxon>Peronosporaceae</taxon>
        <taxon>Phytophthora</taxon>
    </lineage>
</organism>
<gene>
    <name evidence="1" type="ORF">GN958_ATG06387</name>
</gene>
<dbReference type="AlphaFoldDB" id="A0A8S9UUR1"/>
<evidence type="ECO:0000313" key="2">
    <source>
        <dbReference type="Proteomes" id="UP000704712"/>
    </source>
</evidence>
<dbReference type="Proteomes" id="UP000704712">
    <property type="component" value="Unassembled WGS sequence"/>
</dbReference>
<evidence type="ECO:0000313" key="1">
    <source>
        <dbReference type="EMBL" id="KAF4144420.1"/>
    </source>
</evidence>
<reference evidence="1" key="1">
    <citation type="submission" date="2020-03" db="EMBL/GenBank/DDBJ databases">
        <title>Hybrid Assembly of Korean Phytophthora infestans isolates.</title>
        <authorList>
            <person name="Prokchorchik M."/>
            <person name="Lee Y."/>
            <person name="Seo J."/>
            <person name="Cho J.-H."/>
            <person name="Park Y.-E."/>
            <person name="Jang D.-C."/>
            <person name="Im J.-S."/>
            <person name="Choi J.-G."/>
            <person name="Park H.-J."/>
            <person name="Lee G.-B."/>
            <person name="Lee Y.-G."/>
            <person name="Hong S.-Y."/>
            <person name="Cho K."/>
            <person name="Sohn K.H."/>
        </authorList>
    </citation>
    <scope>NUCLEOTIDE SEQUENCE</scope>
    <source>
        <strain evidence="1">KR_2_A2</strain>
    </source>
</reference>
<proteinExistence type="predicted"/>
<comment type="caution">
    <text evidence="1">The sequence shown here is derived from an EMBL/GenBank/DDBJ whole genome shotgun (WGS) entry which is preliminary data.</text>
</comment>
<dbReference type="SUPFAM" id="SSF54001">
    <property type="entry name" value="Cysteine proteinases"/>
    <property type="match status" value="1"/>
</dbReference>
<accession>A0A8S9UUR1</accession>
<dbReference type="InterPro" id="IPR038765">
    <property type="entry name" value="Papain-like_cys_pep_sf"/>
</dbReference>
<protein>
    <submittedName>
        <fullName evidence="1">Uncharacterized protein</fullName>
    </submittedName>
</protein>
<dbReference type="EMBL" id="JAACNO010000858">
    <property type="protein sequence ID" value="KAF4144420.1"/>
    <property type="molecule type" value="Genomic_DNA"/>
</dbReference>